<dbReference type="PANTHER" id="PTHR43695">
    <property type="entry name" value="PUTATIVE (AFU_ORTHOLOGUE AFUA_2G17250)-RELATED"/>
    <property type="match status" value="1"/>
</dbReference>
<evidence type="ECO:0000256" key="2">
    <source>
        <dbReference type="ARBA" id="ARBA00022801"/>
    </source>
</evidence>
<dbReference type="Gene3D" id="3.40.50.1110">
    <property type="entry name" value="SGNH hydrolase"/>
    <property type="match status" value="1"/>
</dbReference>
<dbReference type="EMBL" id="LSTR01000018">
    <property type="protein sequence ID" value="OAH46845.1"/>
    <property type="molecule type" value="Genomic_DNA"/>
</dbReference>
<dbReference type="OrthoDB" id="191551at2"/>
<evidence type="ECO:0000313" key="5">
    <source>
        <dbReference type="Proteomes" id="UP000077262"/>
    </source>
</evidence>
<protein>
    <submittedName>
        <fullName evidence="4">Rhamnogalacturonan acetylesterase</fullName>
    </submittedName>
</protein>
<comment type="caution">
    <text evidence="4">The sequence shown here is derived from an EMBL/GenBank/DDBJ whole genome shotgun (WGS) entry which is preliminary data.</text>
</comment>
<reference evidence="4 5" key="1">
    <citation type="submission" date="2016-02" db="EMBL/GenBank/DDBJ databases">
        <authorList>
            <person name="Wen L."/>
            <person name="He K."/>
            <person name="Yang H."/>
        </authorList>
    </citation>
    <scope>NUCLEOTIDE SEQUENCE [LARGE SCALE GENOMIC DNA]</scope>
    <source>
        <strain evidence="4 5">CD09_2</strain>
    </source>
</reference>
<dbReference type="Gene3D" id="2.60.120.430">
    <property type="entry name" value="Galactose-binding lectin"/>
    <property type="match status" value="1"/>
</dbReference>
<gene>
    <name evidence="4" type="ORF">AX777_07495</name>
</gene>
<keyword evidence="2" id="KW-0378">Hydrolase</keyword>
<dbReference type="PANTHER" id="PTHR43695:SF1">
    <property type="entry name" value="RHAMNOGALACTURONAN ACETYLESTERASE"/>
    <property type="match status" value="1"/>
</dbReference>
<dbReference type="Proteomes" id="UP000077262">
    <property type="component" value="Unassembled WGS sequence"/>
</dbReference>
<name>A0A177K2A7_SPHYA</name>
<dbReference type="SUPFAM" id="SSF49785">
    <property type="entry name" value="Galactose-binding domain-like"/>
    <property type="match status" value="1"/>
</dbReference>
<dbReference type="InterPro" id="IPR008979">
    <property type="entry name" value="Galactose-bd-like_sf"/>
</dbReference>
<dbReference type="InterPro" id="IPR037459">
    <property type="entry name" value="RhgT-like"/>
</dbReference>
<feature type="domain" description="SGNH hydrolase-type esterase" evidence="3">
    <location>
        <begin position="170"/>
        <end position="319"/>
    </location>
</feature>
<dbReference type="Pfam" id="PF13472">
    <property type="entry name" value="Lipase_GDSL_2"/>
    <property type="match status" value="1"/>
</dbReference>
<dbReference type="GO" id="GO:0016788">
    <property type="term" value="F:hydrolase activity, acting on ester bonds"/>
    <property type="evidence" value="ECO:0007669"/>
    <property type="project" value="UniProtKB-ARBA"/>
</dbReference>
<comment type="similarity">
    <text evidence="1">Belongs to the 'GDSL' lipolytic enzyme family.</text>
</comment>
<dbReference type="CDD" id="cd01821">
    <property type="entry name" value="Rhamnogalacturan_acetylesterase_like"/>
    <property type="match status" value="1"/>
</dbReference>
<sequence length="404" mass="43325">MPLSSALALFLMAGPPSQPSVLSFDLSPGGAERQTPYRAGGHGMEPGSTDGDFLFSVAVPDGTYRVTLTLGDRKMAGETTVKAEARRLMLRNVATKKGEFVQRQFLVNVRSPALPPPPANAPGGNAVRLPSVDIREYSWDDRLTLEFLGQPKLSSVKIEPVTAPTIFLAGDSTVTDQAAEPAASWGQMLPAMLDGTVAVANHARSGATLKSFLTDLRFDKLLSAVKPGDWLFIQFGHNDQKQEWPQTYVDAANTYPAYLRAYIAEARRRGAHAVLVTSPERGNFDTHGKIKDTLGPYADAVRKLAAEERVPLIDLNADSRAIYEALGPEVAPTAFNAGGKDRTHHDNYGAWLLASAVAERIRAQIPELAPHVVAAPFVPAQPPSAAQAAIVPSRAHSDVRPAGN</sequence>
<dbReference type="InterPro" id="IPR013830">
    <property type="entry name" value="SGNH_hydro"/>
</dbReference>
<dbReference type="InterPro" id="IPR036514">
    <property type="entry name" value="SGNH_hydro_sf"/>
</dbReference>
<proteinExistence type="inferred from homology"/>
<evidence type="ECO:0000256" key="1">
    <source>
        <dbReference type="ARBA" id="ARBA00008668"/>
    </source>
</evidence>
<dbReference type="RefSeq" id="WP_063976056.1">
    <property type="nucleotide sequence ID" value="NZ_LSTR01000018.1"/>
</dbReference>
<evidence type="ECO:0000259" key="3">
    <source>
        <dbReference type="Pfam" id="PF13472"/>
    </source>
</evidence>
<dbReference type="SUPFAM" id="SSF52266">
    <property type="entry name" value="SGNH hydrolase"/>
    <property type="match status" value="1"/>
</dbReference>
<organism evidence="4 5">
    <name type="scientific">Sphingobium yanoikuyae</name>
    <name type="common">Sphingomonas yanoikuyae</name>
    <dbReference type="NCBI Taxonomy" id="13690"/>
    <lineage>
        <taxon>Bacteria</taxon>
        <taxon>Pseudomonadati</taxon>
        <taxon>Pseudomonadota</taxon>
        <taxon>Alphaproteobacteria</taxon>
        <taxon>Sphingomonadales</taxon>
        <taxon>Sphingomonadaceae</taxon>
        <taxon>Sphingobium</taxon>
    </lineage>
</organism>
<dbReference type="AlphaFoldDB" id="A0A177K2A7"/>
<evidence type="ECO:0000313" key="4">
    <source>
        <dbReference type="EMBL" id="OAH46845.1"/>
    </source>
</evidence>
<accession>A0A177K2A7</accession>